<name>A0ABQ8N1H3_LABRO</name>
<feature type="region of interest" description="Disordered" evidence="1">
    <location>
        <begin position="1"/>
        <end position="20"/>
    </location>
</feature>
<gene>
    <name evidence="3" type="ORF">H4Q32_028747</name>
</gene>
<dbReference type="EMBL" id="JACTAM010000001">
    <property type="protein sequence ID" value="KAI2668946.1"/>
    <property type="molecule type" value="Genomic_DNA"/>
</dbReference>
<dbReference type="Gene3D" id="3.40.50.300">
    <property type="entry name" value="P-loop containing nucleotide triphosphate hydrolases"/>
    <property type="match status" value="1"/>
</dbReference>
<comment type="caution">
    <text evidence="3">The sequence shown here is derived from an EMBL/GenBank/DDBJ whole genome shotgun (WGS) entry which is preliminary data.</text>
</comment>
<dbReference type="Proteomes" id="UP000830375">
    <property type="component" value="Unassembled WGS sequence"/>
</dbReference>
<evidence type="ECO:0000313" key="4">
    <source>
        <dbReference type="Proteomes" id="UP000830375"/>
    </source>
</evidence>
<feature type="transmembrane region" description="Helical" evidence="2">
    <location>
        <begin position="146"/>
        <end position="168"/>
    </location>
</feature>
<organism evidence="3 4">
    <name type="scientific">Labeo rohita</name>
    <name type="common">Indian major carp</name>
    <name type="synonym">Cyprinus rohita</name>
    <dbReference type="NCBI Taxonomy" id="84645"/>
    <lineage>
        <taxon>Eukaryota</taxon>
        <taxon>Metazoa</taxon>
        <taxon>Chordata</taxon>
        <taxon>Craniata</taxon>
        <taxon>Vertebrata</taxon>
        <taxon>Euteleostomi</taxon>
        <taxon>Actinopterygii</taxon>
        <taxon>Neopterygii</taxon>
        <taxon>Teleostei</taxon>
        <taxon>Ostariophysi</taxon>
        <taxon>Cypriniformes</taxon>
        <taxon>Cyprinidae</taxon>
        <taxon>Labeoninae</taxon>
        <taxon>Labeonini</taxon>
        <taxon>Labeo</taxon>
    </lineage>
</organism>
<sequence length="181" mass="19340">MSETQLSSESVTEQRQPSQQMMKKLITSVINTAELSSNGQIKELDEQSKEGCHVFNNTDEEKRSLVTKQIEKTDSMVEENRGQHNMYKEALRLEEEDILGMEESLSLAQKAKLVGAGVVGGLIGEAGAVAVVGCVARGAICLVAPIALIGAGVALMAEGGAIIIAHALKVCKEQMRNTDNA</sequence>
<keyword evidence="4" id="KW-1185">Reference proteome</keyword>
<keyword evidence="2" id="KW-0472">Membrane</keyword>
<evidence type="ECO:0000313" key="3">
    <source>
        <dbReference type="EMBL" id="KAI2668946.1"/>
    </source>
</evidence>
<feature type="transmembrane region" description="Helical" evidence="2">
    <location>
        <begin position="113"/>
        <end position="140"/>
    </location>
</feature>
<keyword evidence="2" id="KW-0812">Transmembrane</keyword>
<accession>A0ABQ8N1H3</accession>
<dbReference type="InterPro" id="IPR027417">
    <property type="entry name" value="P-loop_NTPase"/>
</dbReference>
<evidence type="ECO:0000256" key="2">
    <source>
        <dbReference type="SAM" id="Phobius"/>
    </source>
</evidence>
<reference evidence="3 4" key="1">
    <citation type="submission" date="2022-01" db="EMBL/GenBank/DDBJ databases">
        <title>A high-quality chromosome-level genome assembly of rohu carp, Labeo rohita.</title>
        <authorList>
            <person name="Arick M.A. II"/>
            <person name="Hsu C.-Y."/>
            <person name="Magbanua Z."/>
            <person name="Pechanova O."/>
            <person name="Grover C."/>
            <person name="Miller E."/>
            <person name="Thrash A."/>
            <person name="Ezzel L."/>
            <person name="Alam S."/>
            <person name="Benzie J."/>
            <person name="Hamilton M."/>
            <person name="Karsi A."/>
            <person name="Lawrence M.L."/>
            <person name="Peterson D.G."/>
        </authorList>
    </citation>
    <scope>NUCLEOTIDE SEQUENCE [LARGE SCALE GENOMIC DNA]</scope>
    <source>
        <strain evidence="4">BAU-BD-2019</strain>
        <tissue evidence="3">Blood</tissue>
    </source>
</reference>
<evidence type="ECO:0000256" key="1">
    <source>
        <dbReference type="SAM" id="MobiDB-lite"/>
    </source>
</evidence>
<protein>
    <submittedName>
        <fullName evidence="3">DNA translocase FtsK</fullName>
    </submittedName>
</protein>
<proteinExistence type="predicted"/>
<keyword evidence="2" id="KW-1133">Transmembrane helix</keyword>